<name>A0A1H6IQN4_MAGFU</name>
<dbReference type="Gene3D" id="3.40.50.720">
    <property type="entry name" value="NAD(P)-binding Rossmann-like Domain"/>
    <property type="match status" value="1"/>
</dbReference>
<evidence type="ECO:0000313" key="1">
    <source>
        <dbReference type="EMBL" id="SEH48588.1"/>
    </source>
</evidence>
<protein>
    <submittedName>
        <fullName evidence="1">Uncharacterized protein</fullName>
    </submittedName>
</protein>
<dbReference type="AlphaFoldDB" id="A0A1H6IQN4"/>
<gene>
    <name evidence="1" type="ORF">SAMN04244559_02558</name>
</gene>
<sequence length="45" mass="4692">MAGNLLGREVGAEDVADAFVWLARSNKVTACTITVDGGNIEASLR</sequence>
<reference evidence="2" key="1">
    <citation type="submission" date="2016-10" db="EMBL/GenBank/DDBJ databases">
        <authorList>
            <person name="Varghese N."/>
            <person name="Submissions S."/>
        </authorList>
    </citation>
    <scope>NUCLEOTIDE SEQUENCE [LARGE SCALE GENOMIC DNA]</scope>
    <source>
        <strain evidence="2">DSM 13234</strain>
    </source>
</reference>
<keyword evidence="2" id="KW-1185">Reference proteome</keyword>
<accession>A0A1H6IQN4</accession>
<organism evidence="1 2">
    <name type="scientific">Magnetospirillum fulvum</name>
    <name type="common">Rhodospirillum fulvum</name>
    <dbReference type="NCBI Taxonomy" id="1082"/>
    <lineage>
        <taxon>Bacteria</taxon>
        <taxon>Pseudomonadati</taxon>
        <taxon>Pseudomonadota</taxon>
        <taxon>Alphaproteobacteria</taxon>
        <taxon>Rhodospirillales</taxon>
        <taxon>Rhodospirillaceae</taxon>
        <taxon>Magnetospirillum</taxon>
    </lineage>
</organism>
<proteinExistence type="predicted"/>
<dbReference type="SUPFAM" id="SSF51735">
    <property type="entry name" value="NAD(P)-binding Rossmann-fold domains"/>
    <property type="match status" value="1"/>
</dbReference>
<evidence type="ECO:0000313" key="2">
    <source>
        <dbReference type="Proteomes" id="UP000182983"/>
    </source>
</evidence>
<dbReference type="Proteomes" id="UP000182983">
    <property type="component" value="Unassembled WGS sequence"/>
</dbReference>
<dbReference type="EMBL" id="FNWO01000011">
    <property type="protein sequence ID" value="SEH48588.1"/>
    <property type="molecule type" value="Genomic_DNA"/>
</dbReference>
<dbReference type="InterPro" id="IPR036291">
    <property type="entry name" value="NAD(P)-bd_dom_sf"/>
</dbReference>